<gene>
    <name evidence="1" type="ORF">BJ508DRAFT_322575</name>
</gene>
<evidence type="ECO:0000313" key="1">
    <source>
        <dbReference type="EMBL" id="RPA85535.1"/>
    </source>
</evidence>
<evidence type="ECO:0000313" key="2">
    <source>
        <dbReference type="Proteomes" id="UP000275078"/>
    </source>
</evidence>
<sequence>MSALVDSGLLPKGAMVFLAWRPERRFSLGPKTHNRPIRGTRGEPVESKGYGKRILVAYGKGKCAHLWGDYPCRVTSSDLDQIRATILKLEAPIVDSNGTVRIAPNVKPGTYTVKVDENIPASGLDEFLEELGIADITPAPTLAPACQRNCKNIIIPAADASQQIVKCLAPKELIRKDTYAELPSLLNNWNTKPGKFGQRVQTIIKGDDVFVWCNMNKDGEGAALVPSSEEYFKADGELQRRCGDRRIGGVGNSKTGIVYGRFKAGSAFSCESFLRV</sequence>
<accession>A0A3N4IHB0</accession>
<organism evidence="1 2">
    <name type="scientific">Ascobolus immersus RN42</name>
    <dbReference type="NCBI Taxonomy" id="1160509"/>
    <lineage>
        <taxon>Eukaryota</taxon>
        <taxon>Fungi</taxon>
        <taxon>Dikarya</taxon>
        <taxon>Ascomycota</taxon>
        <taxon>Pezizomycotina</taxon>
        <taxon>Pezizomycetes</taxon>
        <taxon>Pezizales</taxon>
        <taxon>Ascobolaceae</taxon>
        <taxon>Ascobolus</taxon>
    </lineage>
</organism>
<dbReference type="EMBL" id="ML119653">
    <property type="protein sequence ID" value="RPA85535.1"/>
    <property type="molecule type" value="Genomic_DNA"/>
</dbReference>
<proteinExistence type="predicted"/>
<protein>
    <submittedName>
        <fullName evidence="1">Uncharacterized protein</fullName>
    </submittedName>
</protein>
<keyword evidence="2" id="KW-1185">Reference proteome</keyword>
<dbReference type="AlphaFoldDB" id="A0A3N4IHB0"/>
<name>A0A3N4IHB0_ASCIM</name>
<dbReference type="Proteomes" id="UP000275078">
    <property type="component" value="Unassembled WGS sequence"/>
</dbReference>
<reference evidence="1 2" key="1">
    <citation type="journal article" date="2018" name="Nat. Ecol. Evol.">
        <title>Pezizomycetes genomes reveal the molecular basis of ectomycorrhizal truffle lifestyle.</title>
        <authorList>
            <person name="Murat C."/>
            <person name="Payen T."/>
            <person name="Noel B."/>
            <person name="Kuo A."/>
            <person name="Morin E."/>
            <person name="Chen J."/>
            <person name="Kohler A."/>
            <person name="Krizsan K."/>
            <person name="Balestrini R."/>
            <person name="Da Silva C."/>
            <person name="Montanini B."/>
            <person name="Hainaut M."/>
            <person name="Levati E."/>
            <person name="Barry K.W."/>
            <person name="Belfiori B."/>
            <person name="Cichocki N."/>
            <person name="Clum A."/>
            <person name="Dockter R.B."/>
            <person name="Fauchery L."/>
            <person name="Guy J."/>
            <person name="Iotti M."/>
            <person name="Le Tacon F."/>
            <person name="Lindquist E.A."/>
            <person name="Lipzen A."/>
            <person name="Malagnac F."/>
            <person name="Mello A."/>
            <person name="Molinier V."/>
            <person name="Miyauchi S."/>
            <person name="Poulain J."/>
            <person name="Riccioni C."/>
            <person name="Rubini A."/>
            <person name="Sitrit Y."/>
            <person name="Splivallo R."/>
            <person name="Traeger S."/>
            <person name="Wang M."/>
            <person name="Zifcakova L."/>
            <person name="Wipf D."/>
            <person name="Zambonelli A."/>
            <person name="Paolocci F."/>
            <person name="Nowrousian M."/>
            <person name="Ottonello S."/>
            <person name="Baldrian P."/>
            <person name="Spatafora J.W."/>
            <person name="Henrissat B."/>
            <person name="Nagy L.G."/>
            <person name="Aury J.M."/>
            <person name="Wincker P."/>
            <person name="Grigoriev I.V."/>
            <person name="Bonfante P."/>
            <person name="Martin F.M."/>
        </authorList>
    </citation>
    <scope>NUCLEOTIDE SEQUENCE [LARGE SCALE GENOMIC DNA]</scope>
    <source>
        <strain evidence="1 2">RN42</strain>
    </source>
</reference>